<evidence type="ECO:0000256" key="1">
    <source>
        <dbReference type="ARBA" id="ARBA00022574"/>
    </source>
</evidence>
<proteinExistence type="inferred from homology"/>
<feature type="repeat" description="WD" evidence="7">
    <location>
        <begin position="12"/>
        <end position="53"/>
    </location>
</feature>
<protein>
    <recommendedName>
        <fullName evidence="6">ASTRA-associated protein 1</fullName>
    </recommendedName>
</protein>
<dbReference type="PROSITE" id="PS50082">
    <property type="entry name" value="WD_REPEATS_2"/>
    <property type="match status" value="2"/>
</dbReference>
<keyword evidence="1 7" id="KW-0853">WD repeat</keyword>
<name>A0A1E1JS84_9HELO</name>
<dbReference type="STRING" id="914237.A0A1E1JS84"/>
<dbReference type="Gene3D" id="2.130.10.10">
    <property type="entry name" value="YVTN repeat-like/Quinoprotein amine dehydrogenase"/>
    <property type="match status" value="2"/>
</dbReference>
<feature type="repeat" description="WD" evidence="7">
    <location>
        <begin position="360"/>
        <end position="375"/>
    </location>
</feature>
<dbReference type="Proteomes" id="UP000178129">
    <property type="component" value="Unassembled WGS sequence"/>
</dbReference>
<dbReference type="SMART" id="SM00320">
    <property type="entry name" value="WD40"/>
    <property type="match status" value="5"/>
</dbReference>
<dbReference type="Pfam" id="PF00400">
    <property type="entry name" value="WD40"/>
    <property type="match status" value="3"/>
</dbReference>
<comment type="function">
    <text evidence="3">Component of the ASTRA complex involved in chromatin remodeling.</text>
</comment>
<accession>A0A1E1JS84</accession>
<organism evidence="8 9">
    <name type="scientific">Rhynchosporium graminicola</name>
    <dbReference type="NCBI Taxonomy" id="2792576"/>
    <lineage>
        <taxon>Eukaryota</taxon>
        <taxon>Fungi</taxon>
        <taxon>Dikarya</taxon>
        <taxon>Ascomycota</taxon>
        <taxon>Pezizomycotina</taxon>
        <taxon>Leotiomycetes</taxon>
        <taxon>Helotiales</taxon>
        <taxon>Ploettnerulaceae</taxon>
        <taxon>Rhynchosporium</taxon>
    </lineage>
</organism>
<dbReference type="PANTHER" id="PTHR19854">
    <property type="entry name" value="TRANSDUCIN BETA-LIKE 3"/>
    <property type="match status" value="1"/>
</dbReference>
<dbReference type="InterPro" id="IPR015943">
    <property type="entry name" value="WD40/YVTN_repeat-like_dom_sf"/>
</dbReference>
<sequence>MVLPPAQPAYILRGHGSQIHSTIFIRSNSRLVTGDADGWIVIWSLATKRPVAVWRAHEGAILGASAWGPDKIITHGKDNKLIVWKLSEEDEASMSIILPVDIPPEPRREPWLLHLLHVNTMNFCSFAQCPSQGSDEELLIAVPNTRSSESVDIFHLPSSTRIHTVPSPPTFKGGMVMAVAIFYHPQNDSLTVVAVYESGHTSVSQLISSTWTCLYAAQVHTQPILSLDVSPAKDFYLTSSADAIIAKHPIPVAVENVIMAVESMPLKTLQSKHAGQQSLRIRNDGKVLATAGWDSRVRVYGVKGMKELAVLKWHKEGCYTVAFADIDSTEDGESKVLIRREKAMTVKEERLWKAKTSHWLAAGSKDGKVSLWDIY</sequence>
<evidence type="ECO:0000256" key="3">
    <source>
        <dbReference type="ARBA" id="ARBA00037338"/>
    </source>
</evidence>
<evidence type="ECO:0000313" key="8">
    <source>
        <dbReference type="EMBL" id="CZS88522.1"/>
    </source>
</evidence>
<dbReference type="FunCoup" id="A0A1E1JS84">
    <property type="interactions" value="49"/>
</dbReference>
<dbReference type="AlphaFoldDB" id="A0A1E1JS84"/>
<dbReference type="InParanoid" id="A0A1E1JS84"/>
<comment type="similarity">
    <text evidence="4">Belongs to the WD repeat ASA1 family.</text>
</comment>
<evidence type="ECO:0000256" key="6">
    <source>
        <dbReference type="ARBA" id="ARBA00040563"/>
    </source>
</evidence>
<evidence type="ECO:0000256" key="2">
    <source>
        <dbReference type="ARBA" id="ARBA00022737"/>
    </source>
</evidence>
<keyword evidence="2" id="KW-0677">Repeat</keyword>
<comment type="subunit">
    <text evidence="5">Component of the ASTRA chromatin remodeling machinery complex.</text>
</comment>
<comment type="caution">
    <text evidence="8">The sequence shown here is derived from an EMBL/GenBank/DDBJ whole genome shotgun (WGS) entry which is preliminary data.</text>
</comment>
<dbReference type="PROSITE" id="PS00678">
    <property type="entry name" value="WD_REPEATS_1"/>
    <property type="match status" value="1"/>
</dbReference>
<dbReference type="PROSITE" id="PS50294">
    <property type="entry name" value="WD_REPEATS_REGION"/>
    <property type="match status" value="1"/>
</dbReference>
<evidence type="ECO:0000313" key="9">
    <source>
        <dbReference type="Proteomes" id="UP000178129"/>
    </source>
</evidence>
<reference evidence="9" key="1">
    <citation type="submission" date="2016-03" db="EMBL/GenBank/DDBJ databases">
        <authorList>
            <person name="Ploux O."/>
        </authorList>
    </citation>
    <scope>NUCLEOTIDE SEQUENCE [LARGE SCALE GENOMIC DNA]</scope>
    <source>
        <strain evidence="9">UK7</strain>
    </source>
</reference>
<dbReference type="EMBL" id="FJUW01000002">
    <property type="protein sequence ID" value="CZS88522.1"/>
    <property type="molecule type" value="Genomic_DNA"/>
</dbReference>
<dbReference type="SUPFAM" id="SSF50978">
    <property type="entry name" value="WD40 repeat-like"/>
    <property type="match status" value="1"/>
</dbReference>
<dbReference type="InterPro" id="IPR001680">
    <property type="entry name" value="WD40_rpt"/>
</dbReference>
<dbReference type="InterPro" id="IPR019775">
    <property type="entry name" value="WD40_repeat_CS"/>
</dbReference>
<gene>
    <name evidence="8" type="ORF">RCO7_04400</name>
</gene>
<keyword evidence="9" id="KW-1185">Reference proteome</keyword>
<evidence type="ECO:0000256" key="5">
    <source>
        <dbReference type="ARBA" id="ARBA00038749"/>
    </source>
</evidence>
<evidence type="ECO:0000256" key="7">
    <source>
        <dbReference type="PROSITE-ProRule" id="PRU00221"/>
    </source>
</evidence>
<dbReference type="PANTHER" id="PTHR19854:SF1">
    <property type="entry name" value="GUANINE NUCLEOTIDE-BINDING PROTEIN SUBUNIT BETA-LIKE PROTEIN 1"/>
    <property type="match status" value="1"/>
</dbReference>
<dbReference type="InterPro" id="IPR036322">
    <property type="entry name" value="WD40_repeat_dom_sf"/>
</dbReference>
<evidence type="ECO:0000256" key="4">
    <source>
        <dbReference type="ARBA" id="ARBA00037931"/>
    </source>
</evidence>